<keyword evidence="6 7" id="KW-0472">Membrane</keyword>
<evidence type="ECO:0000256" key="6">
    <source>
        <dbReference type="ARBA" id="ARBA00023136"/>
    </source>
</evidence>
<gene>
    <name evidence="9" type="ORF">EHS13_07900</name>
</gene>
<dbReference type="CDD" id="cd06261">
    <property type="entry name" value="TM_PBP2"/>
    <property type="match status" value="1"/>
</dbReference>
<dbReference type="AlphaFoldDB" id="A0A6B8RHD1"/>
<keyword evidence="10" id="KW-1185">Reference proteome</keyword>
<keyword evidence="3" id="KW-1003">Cell membrane</keyword>
<dbReference type="InterPro" id="IPR035906">
    <property type="entry name" value="MetI-like_sf"/>
</dbReference>
<dbReference type="PROSITE" id="PS50928">
    <property type="entry name" value="ABC_TM1"/>
    <property type="match status" value="1"/>
</dbReference>
<keyword evidence="4 7" id="KW-0812">Transmembrane</keyword>
<evidence type="ECO:0000256" key="5">
    <source>
        <dbReference type="ARBA" id="ARBA00022989"/>
    </source>
</evidence>
<dbReference type="PANTHER" id="PTHR43744:SF3">
    <property type="entry name" value="LACTOSE TRANSPORT SYSTEM PERMEASE PROTEIN LACG"/>
    <property type="match status" value="1"/>
</dbReference>
<dbReference type="GO" id="GO:0055085">
    <property type="term" value="P:transmembrane transport"/>
    <property type="evidence" value="ECO:0007669"/>
    <property type="project" value="InterPro"/>
</dbReference>
<evidence type="ECO:0000256" key="3">
    <source>
        <dbReference type="ARBA" id="ARBA00022475"/>
    </source>
</evidence>
<feature type="transmembrane region" description="Helical" evidence="7">
    <location>
        <begin position="137"/>
        <end position="159"/>
    </location>
</feature>
<name>A0A6B8RHD1_9BACL</name>
<evidence type="ECO:0000256" key="4">
    <source>
        <dbReference type="ARBA" id="ARBA00022692"/>
    </source>
</evidence>
<comment type="similarity">
    <text evidence="7">Belongs to the binding-protein-dependent transport system permease family.</text>
</comment>
<feature type="transmembrane region" description="Helical" evidence="7">
    <location>
        <begin position="12"/>
        <end position="32"/>
    </location>
</feature>
<evidence type="ECO:0000256" key="1">
    <source>
        <dbReference type="ARBA" id="ARBA00004651"/>
    </source>
</evidence>
<evidence type="ECO:0000313" key="9">
    <source>
        <dbReference type="EMBL" id="QGQ94806.1"/>
    </source>
</evidence>
<feature type="domain" description="ABC transmembrane type-1" evidence="8">
    <location>
        <begin position="69"/>
        <end position="259"/>
    </location>
</feature>
<feature type="transmembrane region" description="Helical" evidence="7">
    <location>
        <begin position="106"/>
        <end position="131"/>
    </location>
</feature>
<proteinExistence type="inferred from homology"/>
<keyword evidence="5 7" id="KW-1133">Transmembrane helix</keyword>
<feature type="transmembrane region" description="Helical" evidence="7">
    <location>
        <begin position="180"/>
        <end position="205"/>
    </location>
</feature>
<dbReference type="PANTHER" id="PTHR43744">
    <property type="entry name" value="ABC TRANSPORTER PERMEASE PROTEIN MG189-RELATED-RELATED"/>
    <property type="match status" value="1"/>
</dbReference>
<accession>A0A6B8RHD1</accession>
<dbReference type="GO" id="GO:0005886">
    <property type="term" value="C:plasma membrane"/>
    <property type="evidence" value="ECO:0007669"/>
    <property type="project" value="UniProtKB-SubCell"/>
</dbReference>
<dbReference type="Pfam" id="PF00528">
    <property type="entry name" value="BPD_transp_1"/>
    <property type="match status" value="1"/>
</dbReference>
<keyword evidence="2 7" id="KW-0813">Transport</keyword>
<dbReference type="SUPFAM" id="SSF161098">
    <property type="entry name" value="MetI-like"/>
    <property type="match status" value="1"/>
</dbReference>
<evidence type="ECO:0000313" key="10">
    <source>
        <dbReference type="Proteomes" id="UP000426246"/>
    </source>
</evidence>
<dbReference type="EMBL" id="CP034235">
    <property type="protein sequence ID" value="QGQ94806.1"/>
    <property type="molecule type" value="Genomic_DNA"/>
</dbReference>
<dbReference type="Proteomes" id="UP000426246">
    <property type="component" value="Chromosome"/>
</dbReference>
<feature type="transmembrane region" description="Helical" evidence="7">
    <location>
        <begin position="73"/>
        <end position="94"/>
    </location>
</feature>
<evidence type="ECO:0000256" key="2">
    <source>
        <dbReference type="ARBA" id="ARBA00022448"/>
    </source>
</evidence>
<evidence type="ECO:0000259" key="8">
    <source>
        <dbReference type="PROSITE" id="PS50928"/>
    </source>
</evidence>
<reference evidence="10" key="1">
    <citation type="submission" date="2018-11" db="EMBL/GenBank/DDBJ databases">
        <title>Complete genome sequence of Paenibacillus sp. ML311-T8.</title>
        <authorList>
            <person name="Nam Y.-D."/>
            <person name="Kang J."/>
            <person name="Chung W.-H."/>
            <person name="Park Y.S."/>
        </authorList>
    </citation>
    <scope>NUCLEOTIDE SEQUENCE [LARGE SCALE GENOMIC DNA]</scope>
    <source>
        <strain evidence="10">ML311-T8</strain>
    </source>
</reference>
<dbReference type="RefSeq" id="WP_155699815.1">
    <property type="nucleotide sequence ID" value="NZ_CP034235.1"/>
</dbReference>
<dbReference type="Gene3D" id="1.10.3720.10">
    <property type="entry name" value="MetI-like"/>
    <property type="match status" value="1"/>
</dbReference>
<sequence length="273" mass="30581">MLKLWTGIKYILLLLASFMVLYPIYLVVVNAFKTDEEFARSSTMALPESFFNFHNFVNVFVSAKMGLAFSNTLIIIVITLLGNVLLGTMAAYAIGRFNFRGKKYILFAYIIATIIPAITTQVAVFSLIKGLGLMNTLYAPTLLYIGTDVVQIYIYLQFIKNIPYDLDENAMMEGASLVRIYRTIIFPLLAPATATVVILKTIGVYNDFYTPFLYMPKDSLVTLSTSLMRNVGVNSANWTFMCAGILIILIPTMVMYLFLQRFIFAGVTNGAVK</sequence>
<comment type="subcellular location">
    <subcellularLocation>
        <location evidence="1 7">Cell membrane</location>
        <topology evidence="1 7">Multi-pass membrane protein</topology>
    </subcellularLocation>
</comment>
<dbReference type="InterPro" id="IPR000515">
    <property type="entry name" value="MetI-like"/>
</dbReference>
<protein>
    <submittedName>
        <fullName evidence="9">Carbohydrate ABC transporter permease</fullName>
    </submittedName>
</protein>
<organism evidence="9 10">
    <name type="scientific">Paenibacillus psychroresistens</name>
    <dbReference type="NCBI Taxonomy" id="1778678"/>
    <lineage>
        <taxon>Bacteria</taxon>
        <taxon>Bacillati</taxon>
        <taxon>Bacillota</taxon>
        <taxon>Bacilli</taxon>
        <taxon>Bacillales</taxon>
        <taxon>Paenibacillaceae</taxon>
        <taxon>Paenibacillus</taxon>
    </lineage>
</organism>
<evidence type="ECO:0000256" key="7">
    <source>
        <dbReference type="RuleBase" id="RU363032"/>
    </source>
</evidence>
<dbReference type="OrthoDB" id="9794684at2"/>
<dbReference type="KEGG" id="ppsc:EHS13_07900"/>
<feature type="transmembrane region" description="Helical" evidence="7">
    <location>
        <begin position="238"/>
        <end position="259"/>
    </location>
</feature>